<reference evidence="3" key="2">
    <citation type="journal article" date="2017" name="J. Anim. Genet.">
        <title>Multiple reference genome sequences of hot pepper reveal the massive evolution of plant disease resistance genes by retroduplication.</title>
        <authorList>
            <person name="Kim S."/>
            <person name="Park J."/>
            <person name="Yeom S.-I."/>
            <person name="Kim Y.-M."/>
            <person name="Seo E."/>
            <person name="Kim K.-T."/>
            <person name="Kim M.-S."/>
            <person name="Lee J.M."/>
            <person name="Cheong K."/>
            <person name="Shin H.-S."/>
            <person name="Kim S.-B."/>
            <person name="Han K."/>
            <person name="Lee J."/>
            <person name="Park M."/>
            <person name="Lee H.-A."/>
            <person name="Lee H.-Y."/>
            <person name="Lee Y."/>
            <person name="Oh S."/>
            <person name="Lee J.H."/>
            <person name="Choi E."/>
            <person name="Choi E."/>
            <person name="Lee S.E."/>
            <person name="Jeon J."/>
            <person name="Kim H."/>
            <person name="Choi G."/>
            <person name="Song H."/>
            <person name="Lee J."/>
            <person name="Lee S.-C."/>
            <person name="Kwon J.-K."/>
            <person name="Lee H.-Y."/>
            <person name="Koo N."/>
            <person name="Hong Y."/>
            <person name="Kim R.W."/>
            <person name="Kang W.-H."/>
            <person name="Huh J.H."/>
            <person name="Kang B.-C."/>
            <person name="Yang T.-J."/>
            <person name="Lee Y.-H."/>
            <person name="Bennetzen J.L."/>
            <person name="Choi D."/>
        </authorList>
    </citation>
    <scope>NUCLEOTIDE SEQUENCE [LARGE SCALE GENOMIC DNA]</scope>
    <source>
        <strain evidence="3">cv. PBC81</strain>
    </source>
</reference>
<comment type="caution">
    <text evidence="2">The sequence shown here is derived from an EMBL/GenBank/DDBJ whole genome shotgun (WGS) entry which is preliminary data.</text>
</comment>
<name>A0A2G2WSH4_CAPBA</name>
<dbReference type="SUPFAM" id="SSF53756">
    <property type="entry name" value="UDP-Glycosyltransferase/glycogen phosphorylase"/>
    <property type="match status" value="1"/>
</dbReference>
<dbReference type="EMBL" id="MLFT02000005">
    <property type="protein sequence ID" value="PHT48216.1"/>
    <property type="molecule type" value="Genomic_DNA"/>
</dbReference>
<dbReference type="PANTHER" id="PTHR48046:SF6">
    <property type="entry name" value="GLYCOSYLTRANSFERASE"/>
    <property type="match status" value="1"/>
</dbReference>
<dbReference type="STRING" id="33114.A0A2G2WSH4"/>
<dbReference type="Gene3D" id="3.40.50.2000">
    <property type="entry name" value="Glycogen Phosphorylase B"/>
    <property type="match status" value="1"/>
</dbReference>
<evidence type="ECO:0000256" key="1">
    <source>
        <dbReference type="ARBA" id="ARBA00022676"/>
    </source>
</evidence>
<accession>A0A2G2WSH4</accession>
<organism evidence="2 3">
    <name type="scientific">Capsicum baccatum</name>
    <name type="common">Peruvian pepper</name>
    <dbReference type="NCBI Taxonomy" id="33114"/>
    <lineage>
        <taxon>Eukaryota</taxon>
        <taxon>Viridiplantae</taxon>
        <taxon>Streptophyta</taxon>
        <taxon>Embryophyta</taxon>
        <taxon>Tracheophyta</taxon>
        <taxon>Spermatophyta</taxon>
        <taxon>Magnoliopsida</taxon>
        <taxon>eudicotyledons</taxon>
        <taxon>Gunneridae</taxon>
        <taxon>Pentapetalae</taxon>
        <taxon>asterids</taxon>
        <taxon>lamiids</taxon>
        <taxon>Solanales</taxon>
        <taxon>Solanaceae</taxon>
        <taxon>Solanoideae</taxon>
        <taxon>Capsiceae</taxon>
        <taxon>Capsicum</taxon>
    </lineage>
</organism>
<evidence type="ECO:0000313" key="3">
    <source>
        <dbReference type="Proteomes" id="UP000224567"/>
    </source>
</evidence>
<keyword evidence="1" id="KW-0328">Glycosyltransferase</keyword>
<keyword evidence="3" id="KW-1185">Reference proteome</keyword>
<proteinExistence type="predicted"/>
<dbReference type="Proteomes" id="UP000224567">
    <property type="component" value="Unassembled WGS sequence"/>
</dbReference>
<protein>
    <submittedName>
        <fullName evidence="2">Hydroquinone glucosyltransferase</fullName>
    </submittedName>
</protein>
<dbReference type="PANTHER" id="PTHR48046">
    <property type="entry name" value="UDP-GLYCOSYLTRANSFERASE 72E1"/>
    <property type="match status" value="1"/>
</dbReference>
<keyword evidence="1" id="KW-0808">Transferase</keyword>
<sequence length="115" mass="12997">MAEGIVVNSFEDLEPGAIKALHEEEPESVVHGIPLFAWTLFAEQRMNTLMLTEDLKVALRLKFSDQNGIVERKEITKIVKRLMESEEAKVLRGRMRDLKDAADKAVGKDGLPQKH</sequence>
<dbReference type="AlphaFoldDB" id="A0A2G2WSH4"/>
<gene>
    <name evidence="2" type="ORF">CQW23_12424</name>
</gene>
<reference evidence="2 3" key="1">
    <citation type="journal article" date="2017" name="Genome Biol.">
        <title>New reference genome sequences of hot pepper reveal the massive evolution of plant disease-resistance genes by retroduplication.</title>
        <authorList>
            <person name="Kim S."/>
            <person name="Park J."/>
            <person name="Yeom S.I."/>
            <person name="Kim Y.M."/>
            <person name="Seo E."/>
            <person name="Kim K.T."/>
            <person name="Kim M.S."/>
            <person name="Lee J.M."/>
            <person name="Cheong K."/>
            <person name="Shin H.S."/>
            <person name="Kim S.B."/>
            <person name="Han K."/>
            <person name="Lee J."/>
            <person name="Park M."/>
            <person name="Lee H.A."/>
            <person name="Lee H.Y."/>
            <person name="Lee Y."/>
            <person name="Oh S."/>
            <person name="Lee J.H."/>
            <person name="Choi E."/>
            <person name="Choi E."/>
            <person name="Lee S.E."/>
            <person name="Jeon J."/>
            <person name="Kim H."/>
            <person name="Choi G."/>
            <person name="Song H."/>
            <person name="Lee J."/>
            <person name="Lee S.C."/>
            <person name="Kwon J.K."/>
            <person name="Lee H.Y."/>
            <person name="Koo N."/>
            <person name="Hong Y."/>
            <person name="Kim R.W."/>
            <person name="Kang W.H."/>
            <person name="Huh J.H."/>
            <person name="Kang B.C."/>
            <person name="Yang T.J."/>
            <person name="Lee Y.H."/>
            <person name="Bennetzen J.L."/>
            <person name="Choi D."/>
        </authorList>
    </citation>
    <scope>NUCLEOTIDE SEQUENCE [LARGE SCALE GENOMIC DNA]</scope>
    <source>
        <strain evidence="3">cv. PBC81</strain>
    </source>
</reference>
<dbReference type="GO" id="GO:0016757">
    <property type="term" value="F:glycosyltransferase activity"/>
    <property type="evidence" value="ECO:0007669"/>
    <property type="project" value="UniProtKB-KW"/>
</dbReference>
<evidence type="ECO:0000313" key="2">
    <source>
        <dbReference type="EMBL" id="PHT48216.1"/>
    </source>
</evidence>
<dbReference type="OrthoDB" id="5835829at2759"/>